<keyword evidence="3" id="KW-0472">Membrane</keyword>
<evidence type="ECO:0000256" key="3">
    <source>
        <dbReference type="SAM" id="Phobius"/>
    </source>
</evidence>
<name>A0A7W8WYC0_9MICC</name>
<dbReference type="RefSeq" id="WP_183664068.1">
    <property type="nucleotide sequence ID" value="NZ_BAAARH010000003.1"/>
</dbReference>
<evidence type="ECO:0000313" key="5">
    <source>
        <dbReference type="EMBL" id="MBB5512181.1"/>
    </source>
</evidence>
<gene>
    <name evidence="5" type="ORF">HD598_000868</name>
</gene>
<dbReference type="AlphaFoldDB" id="A0A7W8WYC0"/>
<dbReference type="Gene3D" id="3.40.630.190">
    <property type="entry name" value="LCP protein"/>
    <property type="match status" value="1"/>
</dbReference>
<evidence type="ECO:0000256" key="2">
    <source>
        <dbReference type="SAM" id="MobiDB-lite"/>
    </source>
</evidence>
<dbReference type="Pfam" id="PF03816">
    <property type="entry name" value="LytR_cpsA_psr"/>
    <property type="match status" value="1"/>
</dbReference>
<organism evidence="5 6">
    <name type="scientific">Neomicrococcus aestuarii</name>
    <dbReference type="NCBI Taxonomy" id="556325"/>
    <lineage>
        <taxon>Bacteria</taxon>
        <taxon>Bacillati</taxon>
        <taxon>Actinomycetota</taxon>
        <taxon>Actinomycetes</taxon>
        <taxon>Micrococcales</taxon>
        <taxon>Micrococcaceae</taxon>
        <taxon>Neomicrococcus</taxon>
    </lineage>
</organism>
<sequence>MTPTEDTSRMIPDSGDGSSYGSVPERRKKKNKTGRNVLLIFGSLVVIAALVAGGFVFNLINSFDNKSGKIADAFPVESSRPTKSAAAEDAVNILLLGADSGGGSGETENLPNVPNAGRSDTMMLVHIPGDRKQVFVTSIMRDTWVDIPGYGTHKINAAFSYGGVPLAVQTIESLLGTRIDHVASIDLAGFKGLTDAVGGVDVNVPLTFTSSHASGYVFEKGVQHLDGEHALLFVRERYAFSDGDYQRVRNQQTYMKALIDKLLSRDVLSNPTAITNSVNELSPYIQRDDSLNAVALGQLGLSLAGLNKSDMNFFTLPTSGVGRSADGQSIVLPDEAAIADLGEALQQDTVGEFVEQRGL</sequence>
<dbReference type="PANTHER" id="PTHR33392">
    <property type="entry name" value="POLYISOPRENYL-TEICHOIC ACID--PEPTIDOGLYCAN TEICHOIC ACID TRANSFERASE TAGU"/>
    <property type="match status" value="1"/>
</dbReference>
<dbReference type="PANTHER" id="PTHR33392:SF6">
    <property type="entry name" value="POLYISOPRENYL-TEICHOIC ACID--PEPTIDOGLYCAN TEICHOIC ACID TRANSFERASE TAGU"/>
    <property type="match status" value="1"/>
</dbReference>
<dbReference type="Proteomes" id="UP000580797">
    <property type="component" value="Unassembled WGS sequence"/>
</dbReference>
<evidence type="ECO:0000259" key="4">
    <source>
        <dbReference type="Pfam" id="PF03816"/>
    </source>
</evidence>
<dbReference type="InterPro" id="IPR004474">
    <property type="entry name" value="LytR_CpsA_psr"/>
</dbReference>
<protein>
    <submittedName>
        <fullName evidence="5">LCP family protein required for cell wall assembly</fullName>
    </submittedName>
</protein>
<comment type="caution">
    <text evidence="5">The sequence shown here is derived from an EMBL/GenBank/DDBJ whole genome shotgun (WGS) entry which is preliminary data.</text>
</comment>
<accession>A0A7W8WYC0</accession>
<keyword evidence="3" id="KW-0812">Transmembrane</keyword>
<feature type="transmembrane region" description="Helical" evidence="3">
    <location>
        <begin position="37"/>
        <end position="60"/>
    </location>
</feature>
<dbReference type="EMBL" id="JACHDR010000001">
    <property type="protein sequence ID" value="MBB5512181.1"/>
    <property type="molecule type" value="Genomic_DNA"/>
</dbReference>
<feature type="domain" description="Cell envelope-related transcriptional attenuator" evidence="4">
    <location>
        <begin position="118"/>
        <end position="263"/>
    </location>
</feature>
<feature type="region of interest" description="Disordered" evidence="2">
    <location>
        <begin position="1"/>
        <end position="28"/>
    </location>
</feature>
<proteinExistence type="inferred from homology"/>
<reference evidence="5 6" key="1">
    <citation type="submission" date="2020-08" db="EMBL/GenBank/DDBJ databases">
        <title>Sequencing the genomes of 1000 actinobacteria strains.</title>
        <authorList>
            <person name="Klenk H.-P."/>
        </authorList>
    </citation>
    <scope>NUCLEOTIDE SEQUENCE [LARGE SCALE GENOMIC DNA]</scope>
    <source>
        <strain evidence="5 6">DSM 105783</strain>
    </source>
</reference>
<evidence type="ECO:0000313" key="6">
    <source>
        <dbReference type="Proteomes" id="UP000580797"/>
    </source>
</evidence>
<comment type="similarity">
    <text evidence="1">Belongs to the LytR/CpsA/Psr (LCP) family.</text>
</comment>
<dbReference type="NCBIfam" id="TIGR00350">
    <property type="entry name" value="lytR_cpsA_psr"/>
    <property type="match status" value="1"/>
</dbReference>
<dbReference type="InterPro" id="IPR050922">
    <property type="entry name" value="LytR/CpsA/Psr_CW_biosynth"/>
</dbReference>
<evidence type="ECO:0000256" key="1">
    <source>
        <dbReference type="ARBA" id="ARBA00006068"/>
    </source>
</evidence>
<keyword evidence="3" id="KW-1133">Transmembrane helix</keyword>